<proteinExistence type="predicted"/>
<dbReference type="PROSITE" id="PS51123">
    <property type="entry name" value="OMPA_2"/>
    <property type="match status" value="1"/>
</dbReference>
<dbReference type="Pfam" id="PF00691">
    <property type="entry name" value="OmpA"/>
    <property type="match status" value="1"/>
</dbReference>
<dbReference type="PRINTS" id="PR01023">
    <property type="entry name" value="NAFLGMOTY"/>
</dbReference>
<dbReference type="PRINTS" id="PR01021">
    <property type="entry name" value="OMPADOMAIN"/>
</dbReference>
<evidence type="ECO:0000313" key="7">
    <source>
        <dbReference type="Proteomes" id="UP000046176"/>
    </source>
</evidence>
<dbReference type="EMBL" id="CCRH01000002">
    <property type="protein sequence ID" value="CDZ32152.1"/>
    <property type="molecule type" value="Genomic_DNA"/>
</dbReference>
<comment type="subcellular location">
    <subcellularLocation>
        <location evidence="1">Cell outer membrane</location>
    </subcellularLocation>
</comment>
<evidence type="ECO:0000256" key="2">
    <source>
        <dbReference type="ARBA" id="ARBA00023136"/>
    </source>
</evidence>
<keyword evidence="6" id="KW-0449">Lipoprotein</keyword>
<keyword evidence="2 4" id="KW-0472">Membrane</keyword>
<evidence type="ECO:0000259" key="5">
    <source>
        <dbReference type="PROSITE" id="PS51123"/>
    </source>
</evidence>
<accession>A0A0T7FAV6</accession>
<dbReference type="Proteomes" id="UP000046176">
    <property type="component" value="Unassembled WGS sequence"/>
</dbReference>
<reference evidence="6 7" key="1">
    <citation type="submission" date="2014-08" db="EMBL/GenBank/DDBJ databases">
        <authorList>
            <person name="Chen Y.-H."/>
        </authorList>
    </citation>
    <scope>NUCLEOTIDE SEQUENCE [LARGE SCALE GENOMIC DNA]</scope>
</reference>
<evidence type="ECO:0000313" key="6">
    <source>
        <dbReference type="EMBL" id="CDZ32152.1"/>
    </source>
</evidence>
<evidence type="ECO:0000256" key="4">
    <source>
        <dbReference type="PROSITE-ProRule" id="PRU00473"/>
    </source>
</evidence>
<dbReference type="Gene3D" id="3.30.1330.60">
    <property type="entry name" value="OmpA-like domain"/>
    <property type="match status" value="1"/>
</dbReference>
<gene>
    <name evidence="6" type="primary">yiaD</name>
    <name evidence="6" type="ORF">NGAL_HAMBI1145_09230</name>
</gene>
<keyword evidence="3" id="KW-0998">Cell outer membrane</keyword>
<protein>
    <submittedName>
        <fullName evidence="6">Inner membrane lipoprotein YiaD</fullName>
    </submittedName>
</protein>
<dbReference type="InterPro" id="IPR006665">
    <property type="entry name" value="OmpA-like"/>
</dbReference>
<dbReference type="Pfam" id="PF13441">
    <property type="entry name" value="Gly-zipper_YMGG"/>
    <property type="match status" value="1"/>
</dbReference>
<dbReference type="GO" id="GO:0009279">
    <property type="term" value="C:cell outer membrane"/>
    <property type="evidence" value="ECO:0007669"/>
    <property type="project" value="UniProtKB-SubCell"/>
</dbReference>
<evidence type="ECO:0000256" key="3">
    <source>
        <dbReference type="ARBA" id="ARBA00023237"/>
    </source>
</evidence>
<sequence>MRPAAGSPEGLAGRRLIAALLSSHRISLRDVLIGPVPAVLWVNDEDMPPSSLLPQFMVNEVAPLTTGTSIYMLKKIAIVALCATYLSACTTTDPYTGEQKVSNTAGGAAIGAGLGALAGGLTGGRHAGRNALIGAGIGALAGGGIGAYMDNQEAELRAQLQGTGVSVTRVGDRIILNMPSNITFATDQDQVIPPFYRTLDSVAIVLNKFNRTLIDVNGHTDSTGSLQHNQALSERRAASVANYLGSRGVDQRRMSTMGFGPSQPVASNASSDGRAQNRRVEVAIAPITQG</sequence>
<dbReference type="InterPro" id="IPR036737">
    <property type="entry name" value="OmpA-like_sf"/>
</dbReference>
<organism evidence="6 7">
    <name type="scientific">Neorhizobium galegae bv. officinalis</name>
    <dbReference type="NCBI Taxonomy" id="323656"/>
    <lineage>
        <taxon>Bacteria</taxon>
        <taxon>Pseudomonadati</taxon>
        <taxon>Pseudomonadota</taxon>
        <taxon>Alphaproteobacteria</taxon>
        <taxon>Hyphomicrobiales</taxon>
        <taxon>Rhizobiaceae</taxon>
        <taxon>Rhizobium/Agrobacterium group</taxon>
        <taxon>Neorhizobium</taxon>
    </lineage>
</organism>
<dbReference type="InterPro" id="IPR050330">
    <property type="entry name" value="Bact_OuterMem_StrucFunc"/>
</dbReference>
<name>A0A0T7FAV6_NEOGA</name>
<dbReference type="InterPro" id="IPR006664">
    <property type="entry name" value="OMP_bac"/>
</dbReference>
<dbReference type="CDD" id="cd07185">
    <property type="entry name" value="OmpA_C-like"/>
    <property type="match status" value="1"/>
</dbReference>
<evidence type="ECO:0000256" key="1">
    <source>
        <dbReference type="ARBA" id="ARBA00004442"/>
    </source>
</evidence>
<dbReference type="InterPro" id="IPR027367">
    <property type="entry name" value="Gly-zipper_YMGG"/>
</dbReference>
<feature type="domain" description="OmpA-like" evidence="5">
    <location>
        <begin position="171"/>
        <end position="288"/>
    </location>
</feature>
<dbReference type="PANTHER" id="PTHR30329">
    <property type="entry name" value="STATOR ELEMENT OF FLAGELLAR MOTOR COMPLEX"/>
    <property type="match status" value="1"/>
</dbReference>
<dbReference type="PANTHER" id="PTHR30329:SF21">
    <property type="entry name" value="LIPOPROTEIN YIAD-RELATED"/>
    <property type="match status" value="1"/>
</dbReference>
<dbReference type="AlphaFoldDB" id="A0A0T7FAV6"/>
<dbReference type="SUPFAM" id="SSF103088">
    <property type="entry name" value="OmpA-like"/>
    <property type="match status" value="1"/>
</dbReference>